<dbReference type="Gene3D" id="3.30.720.110">
    <property type="match status" value="1"/>
</dbReference>
<name>A0A919WID5_9BACI</name>
<dbReference type="InterPro" id="IPR037523">
    <property type="entry name" value="VOC_core"/>
</dbReference>
<dbReference type="Pfam" id="PF00903">
    <property type="entry name" value="Glyoxalase"/>
    <property type="match status" value="1"/>
</dbReference>
<gene>
    <name evidence="2" type="ORF">J27TS8_25730</name>
</gene>
<comment type="caution">
    <text evidence="2">The sequence shown here is derived from an EMBL/GenBank/DDBJ whole genome shotgun (WGS) entry which is preliminary data.</text>
</comment>
<organism evidence="2 3">
    <name type="scientific">Robertmurraya siralis</name>
    <dbReference type="NCBI Taxonomy" id="77777"/>
    <lineage>
        <taxon>Bacteria</taxon>
        <taxon>Bacillati</taxon>
        <taxon>Bacillota</taxon>
        <taxon>Bacilli</taxon>
        <taxon>Bacillales</taxon>
        <taxon>Bacillaceae</taxon>
        <taxon>Robertmurraya</taxon>
    </lineage>
</organism>
<protein>
    <submittedName>
        <fullName evidence="2">Glyoxalase/bleomycin resistance protein/dioxygenase superfamily protein</fullName>
    </submittedName>
</protein>
<dbReference type="PANTHER" id="PTHR34109:SF1">
    <property type="entry name" value="VOC DOMAIN-CONTAINING PROTEIN"/>
    <property type="match status" value="1"/>
</dbReference>
<dbReference type="CDD" id="cd07246">
    <property type="entry name" value="VOC_like"/>
    <property type="match status" value="1"/>
</dbReference>
<dbReference type="InterPro" id="IPR004360">
    <property type="entry name" value="Glyas_Fos-R_dOase_dom"/>
</dbReference>
<evidence type="ECO:0000259" key="1">
    <source>
        <dbReference type="PROSITE" id="PS51819"/>
    </source>
</evidence>
<accession>A0A919WID5</accession>
<proteinExistence type="predicted"/>
<dbReference type="Proteomes" id="UP000682111">
    <property type="component" value="Unassembled WGS sequence"/>
</dbReference>
<evidence type="ECO:0000313" key="2">
    <source>
        <dbReference type="EMBL" id="GIN62580.1"/>
    </source>
</evidence>
<dbReference type="SUPFAM" id="SSF54593">
    <property type="entry name" value="Glyoxalase/Bleomycin resistance protein/Dihydroxybiphenyl dioxygenase"/>
    <property type="match status" value="1"/>
</dbReference>
<evidence type="ECO:0000313" key="3">
    <source>
        <dbReference type="Proteomes" id="UP000682111"/>
    </source>
</evidence>
<dbReference type="RefSeq" id="WP_212933853.1">
    <property type="nucleotide sequence ID" value="NZ_BORC01000004.1"/>
</dbReference>
<feature type="domain" description="VOC" evidence="1">
    <location>
        <begin position="9"/>
        <end position="126"/>
    </location>
</feature>
<dbReference type="EMBL" id="BORC01000004">
    <property type="protein sequence ID" value="GIN62580.1"/>
    <property type="molecule type" value="Genomic_DNA"/>
</dbReference>
<dbReference type="PROSITE" id="PS51819">
    <property type="entry name" value="VOC"/>
    <property type="match status" value="1"/>
</dbReference>
<dbReference type="Gene3D" id="3.30.720.120">
    <property type="match status" value="1"/>
</dbReference>
<keyword evidence="3" id="KW-1185">Reference proteome</keyword>
<reference evidence="2" key="1">
    <citation type="submission" date="2021-03" db="EMBL/GenBank/DDBJ databases">
        <title>Antimicrobial resistance genes in bacteria isolated from Japanese honey, and their potential for conferring macrolide and lincosamide resistance in the American foulbrood pathogen Paenibacillus larvae.</title>
        <authorList>
            <person name="Okamoto M."/>
            <person name="Kumagai M."/>
            <person name="Kanamori H."/>
            <person name="Takamatsu D."/>
        </authorList>
    </citation>
    <scope>NUCLEOTIDE SEQUENCE</scope>
    <source>
        <strain evidence="2">J27TS8</strain>
    </source>
</reference>
<dbReference type="PANTHER" id="PTHR34109">
    <property type="entry name" value="BNAUNNG04460D PROTEIN-RELATED"/>
    <property type="match status" value="1"/>
</dbReference>
<dbReference type="AlphaFoldDB" id="A0A919WID5"/>
<dbReference type="InterPro" id="IPR029068">
    <property type="entry name" value="Glyas_Bleomycin-R_OHBP_Dase"/>
</dbReference>
<sequence length="135" mass="14855">MAKKIAPQGYHTVTPHFTVRDANQLIDFLKKVFEAEELNRGTSEGGAITHAEVRIGDTIIELSEGNAKFPPRTNTIHVFVADADDCYSRAMAAGATSLYEPADMPYGERSGGVEDPFGNHWYIATFTGREGHGYY</sequence>